<sequence>MQRRYSSPAGPRDDTRWTPRPPLPRFHTTLPDSPAPHRHSVVSLPPPSRSSPESPANATDALKDILQRHPHPRPRSRSEGVTVTKEASCPRISQPQPQLQPQNISVAQTTHQPKHDTTPPKKPTLLRSLFPLSTITTAVPTTPFPTPTTPPFTSPLSHHERPDENAKEEEKREKFDVDKVYERLRVAEGRVSFDDLGLGLCAEDIDREGDAREDGRG</sequence>
<feature type="compositionally biased region" description="Pro residues" evidence="1">
    <location>
        <begin position="142"/>
        <end position="153"/>
    </location>
</feature>
<organism evidence="2 3">
    <name type="scientific">Cryptococcus gattii EJB2</name>
    <dbReference type="NCBI Taxonomy" id="1296103"/>
    <lineage>
        <taxon>Eukaryota</taxon>
        <taxon>Fungi</taxon>
        <taxon>Dikarya</taxon>
        <taxon>Basidiomycota</taxon>
        <taxon>Agaricomycotina</taxon>
        <taxon>Tremellomycetes</taxon>
        <taxon>Tremellales</taxon>
        <taxon>Cryptococcaceae</taxon>
        <taxon>Cryptococcus</taxon>
        <taxon>Cryptococcus gattii species complex</taxon>
    </lineage>
</organism>
<feature type="compositionally biased region" description="Basic and acidic residues" evidence="1">
    <location>
        <begin position="157"/>
        <end position="175"/>
    </location>
</feature>
<feature type="region of interest" description="Disordered" evidence="1">
    <location>
        <begin position="1"/>
        <end position="125"/>
    </location>
</feature>
<accession>A0ABR5BX39</accession>
<name>A0ABR5BX39_9TREE</name>
<feature type="compositionally biased region" description="Polar residues" evidence="1">
    <location>
        <begin position="91"/>
        <end position="107"/>
    </location>
</feature>
<evidence type="ECO:0000313" key="3">
    <source>
        <dbReference type="Proteomes" id="UP000054272"/>
    </source>
</evidence>
<evidence type="ECO:0000256" key="1">
    <source>
        <dbReference type="SAM" id="MobiDB-lite"/>
    </source>
</evidence>
<keyword evidence="3" id="KW-1185">Reference proteome</keyword>
<dbReference type="Proteomes" id="UP000054272">
    <property type="component" value="Unassembled WGS sequence"/>
</dbReference>
<feature type="region of interest" description="Disordered" evidence="1">
    <location>
        <begin position="137"/>
        <end position="175"/>
    </location>
</feature>
<gene>
    <name evidence="2" type="ORF">I306_02906</name>
</gene>
<proteinExistence type="predicted"/>
<evidence type="ECO:0000313" key="2">
    <source>
        <dbReference type="EMBL" id="KIR79944.1"/>
    </source>
</evidence>
<protein>
    <submittedName>
        <fullName evidence="2">Uncharacterized protein</fullName>
    </submittedName>
</protein>
<reference evidence="2 3" key="1">
    <citation type="submission" date="2015-01" db="EMBL/GenBank/DDBJ databases">
        <title>The Genome Sequence of Cryptococcus gattii EJB2.</title>
        <authorList>
            <consortium name="The Broad Institute Genomics Platform"/>
            <person name="Cuomo C."/>
            <person name="Litvintseva A."/>
            <person name="Chen Y."/>
            <person name="Heitman J."/>
            <person name="Sun S."/>
            <person name="Springer D."/>
            <person name="Dromer F."/>
            <person name="Young S."/>
            <person name="Zeng Q."/>
            <person name="Gargeya S."/>
            <person name="Abouelleil A."/>
            <person name="Alvarado L."/>
            <person name="Chapman S.B."/>
            <person name="Gainer-Dewar J."/>
            <person name="Goldberg J."/>
            <person name="Griggs A."/>
            <person name="Gujja S."/>
            <person name="Hansen M."/>
            <person name="Howarth C."/>
            <person name="Imamovic A."/>
            <person name="Larimer J."/>
            <person name="Murphy C."/>
            <person name="Naylor J."/>
            <person name="Pearson M."/>
            <person name="Priest M."/>
            <person name="Roberts A."/>
            <person name="Saif S."/>
            <person name="Shea T."/>
            <person name="Sykes S."/>
            <person name="Wortman J."/>
            <person name="Nusbaum C."/>
            <person name="Birren B."/>
        </authorList>
    </citation>
    <scope>NUCLEOTIDE SEQUENCE [LARGE SCALE GENOMIC DNA]</scope>
    <source>
        <strain evidence="2 3">EJB2</strain>
    </source>
</reference>
<dbReference type="EMBL" id="KN848661">
    <property type="protein sequence ID" value="KIR79944.1"/>
    <property type="molecule type" value="Genomic_DNA"/>
</dbReference>